<proteinExistence type="predicted"/>
<evidence type="ECO:0000313" key="3">
    <source>
        <dbReference type="Proteomes" id="UP001432322"/>
    </source>
</evidence>
<feature type="region of interest" description="Disordered" evidence="1">
    <location>
        <begin position="146"/>
        <end position="182"/>
    </location>
</feature>
<name>A0AAV5VFL4_9BILA</name>
<evidence type="ECO:0000256" key="1">
    <source>
        <dbReference type="SAM" id="MobiDB-lite"/>
    </source>
</evidence>
<protein>
    <submittedName>
        <fullName evidence="2">Uncharacterized protein</fullName>
    </submittedName>
</protein>
<dbReference type="EMBL" id="BTSY01000002">
    <property type="protein sequence ID" value="GMT17038.1"/>
    <property type="molecule type" value="Genomic_DNA"/>
</dbReference>
<organism evidence="2 3">
    <name type="scientific">Pristionchus fissidentatus</name>
    <dbReference type="NCBI Taxonomy" id="1538716"/>
    <lineage>
        <taxon>Eukaryota</taxon>
        <taxon>Metazoa</taxon>
        <taxon>Ecdysozoa</taxon>
        <taxon>Nematoda</taxon>
        <taxon>Chromadorea</taxon>
        <taxon>Rhabditida</taxon>
        <taxon>Rhabditina</taxon>
        <taxon>Diplogasteromorpha</taxon>
        <taxon>Diplogasteroidea</taxon>
        <taxon>Neodiplogasteridae</taxon>
        <taxon>Pristionchus</taxon>
    </lineage>
</organism>
<feature type="compositionally biased region" description="Basic and acidic residues" evidence="1">
    <location>
        <begin position="168"/>
        <end position="182"/>
    </location>
</feature>
<feature type="compositionally biased region" description="Acidic residues" evidence="1">
    <location>
        <begin position="146"/>
        <end position="167"/>
    </location>
</feature>
<evidence type="ECO:0000313" key="2">
    <source>
        <dbReference type="EMBL" id="GMT17038.1"/>
    </source>
</evidence>
<keyword evidence="3" id="KW-1185">Reference proteome</keyword>
<reference evidence="2" key="1">
    <citation type="submission" date="2023-10" db="EMBL/GenBank/DDBJ databases">
        <title>Genome assembly of Pristionchus species.</title>
        <authorList>
            <person name="Yoshida K."/>
            <person name="Sommer R.J."/>
        </authorList>
    </citation>
    <scope>NUCLEOTIDE SEQUENCE</scope>
    <source>
        <strain evidence="2">RS5133</strain>
    </source>
</reference>
<sequence length="236" mass="25921">MTPLARKSRTLSAASGAFARDRLGGLLRRVSSFSRPHTEKRSRADAQTLPSLKHAPYPSIHTHTSRPSFLPSFLLNTSPTLPPSALYRPSRQTSKRCGLPVGRLVLPSSNSTTRETPRMQSARWMEPEFVEYVLASSSLTTAEVEAAEDVEVDTEAAEEEVETEETDPDRAPARPDGPDPDHLVVRARLRPNTMTARDLPAETDPSLEADLALLLATNSDLCNKKPHLTLSPTYSL</sequence>
<feature type="region of interest" description="Disordered" evidence="1">
    <location>
        <begin position="101"/>
        <end position="120"/>
    </location>
</feature>
<accession>A0AAV5VFL4</accession>
<dbReference type="AlphaFoldDB" id="A0AAV5VFL4"/>
<gene>
    <name evidence="2" type="ORF">PFISCL1PPCAC_8335</name>
</gene>
<dbReference type="Proteomes" id="UP001432322">
    <property type="component" value="Unassembled WGS sequence"/>
</dbReference>
<comment type="caution">
    <text evidence="2">The sequence shown here is derived from an EMBL/GenBank/DDBJ whole genome shotgun (WGS) entry which is preliminary data.</text>
</comment>